<reference evidence="2" key="2">
    <citation type="submission" date="2025-08" db="UniProtKB">
        <authorList>
            <consortium name="RefSeq"/>
        </authorList>
    </citation>
    <scope>IDENTIFICATION</scope>
    <source>
        <tissue evidence="2">Whole organism</tissue>
    </source>
</reference>
<protein>
    <submittedName>
        <fullName evidence="2">Uncharacterized protein LOC127751353</fullName>
    </submittedName>
</protein>
<organism evidence="1 2">
    <name type="scientific">Frankliniella occidentalis</name>
    <name type="common">Western flower thrips</name>
    <name type="synonym">Euthrips occidentalis</name>
    <dbReference type="NCBI Taxonomy" id="133901"/>
    <lineage>
        <taxon>Eukaryota</taxon>
        <taxon>Metazoa</taxon>
        <taxon>Ecdysozoa</taxon>
        <taxon>Arthropoda</taxon>
        <taxon>Hexapoda</taxon>
        <taxon>Insecta</taxon>
        <taxon>Pterygota</taxon>
        <taxon>Neoptera</taxon>
        <taxon>Paraneoptera</taxon>
        <taxon>Thysanoptera</taxon>
        <taxon>Terebrantia</taxon>
        <taxon>Thripoidea</taxon>
        <taxon>Thripidae</taxon>
        <taxon>Frankliniella</taxon>
    </lineage>
</organism>
<sequence>MEPLKKYHQTDKKFPFVEGTLDEETLWILESIHLYNIWFKEVNRQKRTARVLELFPENTPPAEAQPKPTDAPRLIGIGSQSDGTLSLSGFIDSEPVFSEENPFRAMLLLLALYFVVDIRWPPLLRLPLIFLTCAIGCLKKVRSDVVKNQKLVTFLRQMNAYD</sequence>
<dbReference type="GeneID" id="127751353"/>
<dbReference type="OrthoDB" id="7698716at2759"/>
<evidence type="ECO:0000313" key="2">
    <source>
        <dbReference type="RefSeq" id="XP_052130765.1"/>
    </source>
</evidence>
<gene>
    <name evidence="2" type="primary">LOC127751353</name>
</gene>
<accession>A0A9C6X816</accession>
<keyword evidence="1" id="KW-1185">Reference proteome</keyword>
<dbReference type="AlphaFoldDB" id="A0A9C6X816"/>
<dbReference type="RefSeq" id="XP_052130765.1">
    <property type="nucleotide sequence ID" value="XM_052274805.1"/>
</dbReference>
<dbReference type="Proteomes" id="UP000504606">
    <property type="component" value="Unplaced"/>
</dbReference>
<proteinExistence type="predicted"/>
<reference evidence="2" key="1">
    <citation type="journal article" date="2018" name="Proc. Natl. Acad. Sci. U.S.A.">
        <title>Phylogenomics and the evolution of hemipteroid insects.</title>
        <authorList>
            <person name="Johnson K.P."/>
            <person name="Dietrich C.H."/>
            <person name="Friedrich F."/>
            <person name="Beutel R.G."/>
            <person name="Wipfler B."/>
            <person name="Peters R.S."/>
            <person name="Allen J.M."/>
            <person name="Petersen M."/>
            <person name="Donath A."/>
            <person name="Walden K.K."/>
            <person name="Kozlov A.M."/>
            <person name="Podsiadlowski L."/>
            <person name="Mayer C."/>
            <person name="Meusemann K."/>
            <person name="Vasilikopoulos A."/>
            <person name="Waterhouse R.M."/>
            <person name="Cameron S.L."/>
            <person name="Weirauch C."/>
            <person name="Swanson D.R."/>
            <person name="Percy D.M."/>
            <person name="Hardy N.B."/>
            <person name="Terry I."/>
            <person name="Liu S."/>
            <person name="Zhou X."/>
            <person name="Misof B."/>
            <person name="Robertson H.M."/>
            <person name="Yoshizawa K."/>
        </authorList>
    </citation>
    <scope>NUCLEOTIDE SEQUENCE</scope>
    <source>
        <tissue evidence="2">Whole organism</tissue>
    </source>
</reference>
<dbReference type="KEGG" id="foc:127751353"/>
<name>A0A9C6X816_FRAOC</name>
<evidence type="ECO:0000313" key="1">
    <source>
        <dbReference type="Proteomes" id="UP000504606"/>
    </source>
</evidence>